<dbReference type="Proteomes" id="UP000515788">
    <property type="component" value="Chromosome 8"/>
</dbReference>
<proteinExistence type="inferred from homology"/>
<keyword evidence="3" id="KW-1185">Reference proteome</keyword>
<accession>A0A7G3ZNL2</accession>
<evidence type="ECO:0008006" key="4">
    <source>
        <dbReference type="Google" id="ProtNLM"/>
    </source>
</evidence>
<dbReference type="CDD" id="cd12153">
    <property type="entry name" value="F1-ATPase_epsilon"/>
    <property type="match status" value="1"/>
</dbReference>
<dbReference type="EMBL" id="CP059253">
    <property type="protein sequence ID" value="QLL35098.1"/>
    <property type="molecule type" value="Genomic_DNA"/>
</dbReference>
<dbReference type="Gene3D" id="1.10.1620.20">
    <property type="entry name" value="ATP synthase, F1 complex, epsilon subunit superfamily, mitochondrial"/>
    <property type="match status" value="1"/>
</dbReference>
<dbReference type="GO" id="GO:0045259">
    <property type="term" value="C:proton-transporting ATP synthase complex"/>
    <property type="evidence" value="ECO:0007669"/>
    <property type="project" value="InterPro"/>
</dbReference>
<dbReference type="GO" id="GO:0042776">
    <property type="term" value="P:proton motive force-driven mitochondrial ATP synthesis"/>
    <property type="evidence" value="ECO:0007669"/>
    <property type="project" value="TreeGrafter"/>
</dbReference>
<dbReference type="InterPro" id="IPR006721">
    <property type="entry name" value="ATP_synth_F1_esu_mt"/>
</dbReference>
<name>A0A7G3ZNL2_9SACH</name>
<dbReference type="PANTHER" id="PTHR12448:SF0">
    <property type="entry name" value="ATP SYNTHASE SUBUNIT EPSILON, MITOCHONDRIAL"/>
    <property type="match status" value="1"/>
</dbReference>
<evidence type="ECO:0000313" key="2">
    <source>
        <dbReference type="EMBL" id="QLL35098.1"/>
    </source>
</evidence>
<sequence length="117" mass="13224">MRCSKLGELPKQLLEPLHSQLGRLASEEIYCYSSLVLCFHIQLFQFAQNTITAIRMSSWRKAGLTYNTYLSVAAKTVRAALKPELQTSKVLARSKTEARYVKYEKGSPTSDPVPLQE</sequence>
<dbReference type="GO" id="GO:0005743">
    <property type="term" value="C:mitochondrial inner membrane"/>
    <property type="evidence" value="ECO:0007669"/>
    <property type="project" value="InterPro"/>
</dbReference>
<organism evidence="2 3">
    <name type="scientific">Torulaspora globosa</name>
    <dbReference type="NCBI Taxonomy" id="48254"/>
    <lineage>
        <taxon>Eukaryota</taxon>
        <taxon>Fungi</taxon>
        <taxon>Dikarya</taxon>
        <taxon>Ascomycota</taxon>
        <taxon>Saccharomycotina</taxon>
        <taxon>Saccharomycetes</taxon>
        <taxon>Saccharomycetales</taxon>
        <taxon>Saccharomycetaceae</taxon>
        <taxon>Torulaspora</taxon>
    </lineage>
</organism>
<gene>
    <name evidence="2" type="ORF">HG536_0H04740</name>
</gene>
<dbReference type="AlphaFoldDB" id="A0A7G3ZNL2"/>
<protein>
    <recommendedName>
        <fullName evidence="4">ATP synthase subunit epsilon, mitochondrial</fullName>
    </recommendedName>
</protein>
<comment type="similarity">
    <text evidence="1">Belongs to the eukaryotic ATPase epsilon family.</text>
</comment>
<dbReference type="RefSeq" id="XP_037141772.1">
    <property type="nucleotide sequence ID" value="XM_037285876.1"/>
</dbReference>
<evidence type="ECO:0000256" key="1">
    <source>
        <dbReference type="ARBA" id="ARBA00009502"/>
    </source>
</evidence>
<dbReference type="GO" id="GO:0046933">
    <property type="term" value="F:proton-transporting ATP synthase activity, rotational mechanism"/>
    <property type="evidence" value="ECO:0007669"/>
    <property type="project" value="InterPro"/>
</dbReference>
<dbReference type="OrthoDB" id="269124at2759"/>
<dbReference type="PANTHER" id="PTHR12448">
    <property type="entry name" value="ATP SYNTHASE EPSILON CHAIN, MITOCHONDRIAL"/>
    <property type="match status" value="1"/>
</dbReference>
<dbReference type="SUPFAM" id="SSF48690">
    <property type="entry name" value="Epsilon subunit of mitochondrial F1F0-ATP synthase"/>
    <property type="match status" value="1"/>
</dbReference>
<dbReference type="GeneID" id="59328364"/>
<evidence type="ECO:0000313" key="3">
    <source>
        <dbReference type="Proteomes" id="UP000515788"/>
    </source>
</evidence>
<dbReference type="KEGG" id="tgb:HG536_0H04740"/>
<dbReference type="InterPro" id="IPR036742">
    <property type="entry name" value="ATP_synth_F1_esu_sf_mt"/>
</dbReference>
<reference evidence="2 3" key="1">
    <citation type="submission" date="2020-06" db="EMBL/GenBank/DDBJ databases">
        <title>The yeast mating-type switching endonuclease HO is a domesticated member of an unorthodox homing genetic element family.</title>
        <authorList>
            <person name="Coughlan A.Y."/>
            <person name="Lombardi L."/>
            <person name="Braun-Galleani S."/>
            <person name="Martos A.R."/>
            <person name="Galeote V."/>
            <person name="Bigey F."/>
            <person name="Dequin S."/>
            <person name="Byrne K.P."/>
            <person name="Wolfe K.H."/>
        </authorList>
    </citation>
    <scope>NUCLEOTIDE SEQUENCE [LARGE SCALE GENOMIC DNA]</scope>
    <source>
        <strain evidence="2 3">CBS764</strain>
    </source>
</reference>
<dbReference type="Pfam" id="PF04627">
    <property type="entry name" value="ATP-synt_Eps"/>
    <property type="match status" value="1"/>
</dbReference>